<sequence>MDGFTRNPHGAEFSAIIEIWNEARRMTVAKSADIGLFNARSRVDP</sequence>
<evidence type="ECO:0000313" key="1">
    <source>
        <dbReference type="EMBL" id="EQA97680.1"/>
    </source>
</evidence>
<dbReference type="Proteomes" id="UP000015524">
    <property type="component" value="Unassembled WGS sequence"/>
</dbReference>
<name>T0G1Y2_9SPHN</name>
<accession>T0G1Y2</accession>
<reference evidence="1 2" key="1">
    <citation type="journal article" date="2013" name="Genome Announc.">
        <title>Draft Genome Sequence of a Hexachlorocyclohexane-Degrading Bacterium, Sphingobium baderi Strain LL03T.</title>
        <authorList>
            <person name="Kaur J."/>
            <person name="Verma H."/>
            <person name="Tripathi C."/>
            <person name="Khurana J.P."/>
            <person name="Lal R."/>
        </authorList>
    </citation>
    <scope>NUCLEOTIDE SEQUENCE [LARGE SCALE GENOMIC DNA]</scope>
    <source>
        <strain evidence="1 2">LL03</strain>
    </source>
</reference>
<proteinExistence type="predicted"/>
<dbReference type="AlphaFoldDB" id="T0G1Y2"/>
<organism evidence="1 2">
    <name type="scientific">Sphingobium baderi LL03</name>
    <dbReference type="NCBI Taxonomy" id="1114964"/>
    <lineage>
        <taxon>Bacteria</taxon>
        <taxon>Pseudomonadati</taxon>
        <taxon>Pseudomonadota</taxon>
        <taxon>Alphaproteobacteria</taxon>
        <taxon>Sphingomonadales</taxon>
        <taxon>Sphingomonadaceae</taxon>
        <taxon>Sphingobium</taxon>
    </lineage>
</organism>
<comment type="caution">
    <text evidence="1">The sequence shown here is derived from an EMBL/GenBank/DDBJ whole genome shotgun (WGS) entry which is preliminary data.</text>
</comment>
<gene>
    <name evidence="1" type="ORF">L485_20705</name>
</gene>
<protein>
    <submittedName>
        <fullName evidence="1">Uncharacterized protein</fullName>
    </submittedName>
</protein>
<keyword evidence="2" id="KW-1185">Reference proteome</keyword>
<evidence type="ECO:0000313" key="2">
    <source>
        <dbReference type="Proteomes" id="UP000015524"/>
    </source>
</evidence>
<dbReference type="PATRIC" id="fig|1114964.3.peg.4063"/>
<dbReference type="EMBL" id="ATIB01000086">
    <property type="protein sequence ID" value="EQA97680.1"/>
    <property type="molecule type" value="Genomic_DNA"/>
</dbReference>